<dbReference type="AlphaFoldDB" id="A0A9X0YLR7"/>
<dbReference type="OrthoDB" id="1442351at2"/>
<dbReference type="RefSeq" id="WP_057782028.1">
    <property type="nucleotide sequence ID" value="NZ_JAGGJQ010000008.1"/>
</dbReference>
<dbReference type="Proteomes" id="UP001231587">
    <property type="component" value="Unassembled WGS sequence"/>
</dbReference>
<name>A0A9X0YLR7_9FLAO</name>
<evidence type="ECO:0000313" key="1">
    <source>
        <dbReference type="EMBL" id="MBP1840926.1"/>
    </source>
</evidence>
<dbReference type="Proteomes" id="UP001138672">
    <property type="component" value="Unassembled WGS sequence"/>
</dbReference>
<evidence type="ECO:0000313" key="4">
    <source>
        <dbReference type="Proteomes" id="UP001231587"/>
    </source>
</evidence>
<protein>
    <submittedName>
        <fullName evidence="1">Uncharacterized protein</fullName>
    </submittedName>
</protein>
<reference evidence="1" key="1">
    <citation type="submission" date="2021-03" db="EMBL/GenBank/DDBJ databases">
        <title>Genomic Encyclopedia of Type Strains, Phase IV (KMG-IV): sequencing the most valuable type-strain genomes for metagenomic binning, comparative biology and taxonomic classification.</title>
        <authorList>
            <person name="Goeker M."/>
        </authorList>
    </citation>
    <scope>NUCLEOTIDE SEQUENCE</scope>
    <source>
        <strain evidence="1">DSM 15523</strain>
        <strain evidence="2 4">DSM 16476</strain>
    </source>
</reference>
<comment type="caution">
    <text evidence="1">The sequence shown here is derived from an EMBL/GenBank/DDBJ whole genome shotgun (WGS) entry which is preliminary data.</text>
</comment>
<dbReference type="EMBL" id="JAUSUU010000008">
    <property type="protein sequence ID" value="MDQ0336177.1"/>
    <property type="molecule type" value="Genomic_DNA"/>
</dbReference>
<keyword evidence="4" id="KW-1185">Reference proteome</keyword>
<organism evidence="1 3">
    <name type="scientific">Formosa algae</name>
    <dbReference type="NCBI Taxonomy" id="225843"/>
    <lineage>
        <taxon>Bacteria</taxon>
        <taxon>Pseudomonadati</taxon>
        <taxon>Bacteroidota</taxon>
        <taxon>Flavobacteriia</taxon>
        <taxon>Flavobacteriales</taxon>
        <taxon>Flavobacteriaceae</taxon>
        <taxon>Formosa</taxon>
    </lineage>
</organism>
<accession>A0A9X0YLR7</accession>
<gene>
    <name evidence="1" type="ORF">J2Z56_002857</name>
    <name evidence="2" type="ORF">J2Z57_002630</name>
</gene>
<sequence>MHVHYLNISRQDMPNDSSRELNYWIRHLKTIQKELKHLYSETKAAKHTLIKKTISTQVSLTQSILNALLTYKEFRDWMHDDDLQNDNAFIFEHKKHKDNYLQHVKRYCMFRSKLLAH</sequence>
<dbReference type="EMBL" id="JAGGJQ010000008">
    <property type="protein sequence ID" value="MBP1840926.1"/>
    <property type="molecule type" value="Genomic_DNA"/>
</dbReference>
<evidence type="ECO:0000313" key="2">
    <source>
        <dbReference type="EMBL" id="MDQ0336177.1"/>
    </source>
</evidence>
<evidence type="ECO:0000313" key="3">
    <source>
        <dbReference type="Proteomes" id="UP001138672"/>
    </source>
</evidence>
<proteinExistence type="predicted"/>